<dbReference type="SMART" id="SM00355">
    <property type="entry name" value="ZnF_C2H2"/>
    <property type="match status" value="3"/>
</dbReference>
<proteinExistence type="predicted"/>
<evidence type="ECO:0000256" key="2">
    <source>
        <dbReference type="SAM" id="MobiDB-lite"/>
    </source>
</evidence>
<accession>A0A8H5SY01</accession>
<dbReference type="InterPro" id="IPR013087">
    <property type="entry name" value="Znf_C2H2_type"/>
</dbReference>
<sequence>MDSFSTSQEQRGGASVSPQAAQQQSSNLAALGQQRRQTANPFWQNWAGDDPWNPLAFGAPNDGQTRSQLIGSANFQTSYQDYRSKPLLSECDTNPEDSAYGSRLAHSIGNPSAYGEDMDPDVQNLEPQNSDAQLVNRNLETLQLQCQPASNDAHLYQDQWVRPYPPASVATAPVGGERRWICAECQKRCRTRSELSPVPSQDLEGVGGSAMAYLQAQEQLPGLAHPSTILSFRVSYGERRASQPQSVTSNPPRGPPSLSFDRDASSLATVREGDENFVHPDIVHGRSTLPSNQWPASASEEDAPGDDLTASEPEQPDDDALETMDGVQQGEGATTDVSRNSGVSGSQQADVRMVDADEAQRTPKAIPPHEKESETPSDVSPESAYDDLLDKIPKELIASYLKKRFAGLGEEASKLDTVSSKSQTHPHKCQECDKVFPRLCELKKHQKRHSKPYGCTFADCKKTFGSKNDWKRHESIQHYQLETWICDCAKSDSAEPCGKVCYRRESFRNHLSKEHEITDTSKLEEKVEGCRKGRHCDAHFWCGFCRETVEIKETDNTWAKRCDHIDDHFSGRRVPKRDIREWIHEKDHSIVLSAPQVDESGSSSGSSSCDPISPESTVSTENNGEDRRGRKKDMYMWTCAHNDSLTTKGTIGIGGASQGTA</sequence>
<keyword evidence="5" id="KW-1185">Reference proteome</keyword>
<dbReference type="Pfam" id="PF00096">
    <property type="entry name" value="zf-C2H2"/>
    <property type="match status" value="1"/>
</dbReference>
<reference evidence="4 5" key="2">
    <citation type="submission" date="2020-05" db="EMBL/GenBank/DDBJ databases">
        <title>Identification and distribution of gene clusters putatively required for synthesis of sphingolipid metabolism inhibitors in phylogenetically diverse species of the filamentous fungus Fusarium.</title>
        <authorList>
            <person name="Kim H.-S."/>
            <person name="Busman M."/>
            <person name="Brown D.W."/>
            <person name="Divon H."/>
            <person name="Uhlig S."/>
            <person name="Proctor R.H."/>
        </authorList>
    </citation>
    <scope>NUCLEOTIDE SEQUENCE [LARGE SCALE GENOMIC DNA]</scope>
    <source>
        <strain evidence="4 5">NRRL 25331</strain>
    </source>
</reference>
<dbReference type="PANTHER" id="PTHR35391:SF3">
    <property type="entry name" value="FINGER DOMAIN PROTEIN, PUTATIVE (AFU_ORTHOLOGUE AFUA_8G04300)-RELATED"/>
    <property type="match status" value="1"/>
</dbReference>
<organism evidence="4 5">
    <name type="scientific">Fusarium circinatum</name>
    <name type="common">Pitch canker fungus</name>
    <name type="synonym">Gibberella circinata</name>
    <dbReference type="NCBI Taxonomy" id="48490"/>
    <lineage>
        <taxon>Eukaryota</taxon>
        <taxon>Fungi</taxon>
        <taxon>Dikarya</taxon>
        <taxon>Ascomycota</taxon>
        <taxon>Pezizomycotina</taxon>
        <taxon>Sordariomycetes</taxon>
        <taxon>Hypocreomycetidae</taxon>
        <taxon>Hypocreales</taxon>
        <taxon>Nectriaceae</taxon>
        <taxon>Fusarium</taxon>
        <taxon>Fusarium fujikuroi species complex</taxon>
    </lineage>
</organism>
<feature type="non-terminal residue" evidence="4">
    <location>
        <position position="1"/>
    </location>
</feature>
<keyword evidence="1" id="KW-0479">Metal-binding</keyword>
<keyword evidence="1" id="KW-0863">Zinc-finger</keyword>
<dbReference type="EMBL" id="JAAQPE010000557">
    <property type="protein sequence ID" value="KAF5659228.1"/>
    <property type="molecule type" value="Genomic_DNA"/>
</dbReference>
<feature type="compositionally biased region" description="Basic and acidic residues" evidence="2">
    <location>
        <begin position="271"/>
        <end position="284"/>
    </location>
</feature>
<feature type="compositionally biased region" description="Basic and acidic residues" evidence="2">
    <location>
        <begin position="352"/>
        <end position="374"/>
    </location>
</feature>
<dbReference type="PROSITE" id="PS00028">
    <property type="entry name" value="ZINC_FINGER_C2H2_1"/>
    <property type="match status" value="2"/>
</dbReference>
<evidence type="ECO:0000256" key="1">
    <source>
        <dbReference type="PROSITE-ProRule" id="PRU00042"/>
    </source>
</evidence>
<evidence type="ECO:0000259" key="3">
    <source>
        <dbReference type="PROSITE" id="PS50157"/>
    </source>
</evidence>
<gene>
    <name evidence="4" type="ORF">FCIRC_12571</name>
</gene>
<feature type="compositionally biased region" description="Polar residues" evidence="2">
    <location>
        <begin position="242"/>
        <end position="251"/>
    </location>
</feature>
<protein>
    <recommendedName>
        <fullName evidence="3">C2H2-type domain-containing protein</fullName>
    </recommendedName>
</protein>
<feature type="domain" description="C2H2-type" evidence="3">
    <location>
        <begin position="453"/>
        <end position="483"/>
    </location>
</feature>
<dbReference type="GO" id="GO:0008270">
    <property type="term" value="F:zinc ion binding"/>
    <property type="evidence" value="ECO:0007669"/>
    <property type="project" value="UniProtKB-KW"/>
</dbReference>
<evidence type="ECO:0000313" key="4">
    <source>
        <dbReference type="EMBL" id="KAF5659228.1"/>
    </source>
</evidence>
<dbReference type="InterPro" id="IPR036236">
    <property type="entry name" value="Znf_C2H2_sf"/>
</dbReference>
<dbReference type="Gene3D" id="3.30.160.60">
    <property type="entry name" value="Classic Zinc Finger"/>
    <property type="match status" value="1"/>
</dbReference>
<dbReference type="Proteomes" id="UP000572754">
    <property type="component" value="Unassembled WGS sequence"/>
</dbReference>
<comment type="caution">
    <text evidence="4">The sequence shown here is derived from an EMBL/GenBank/DDBJ whole genome shotgun (WGS) entry which is preliminary data.</text>
</comment>
<feature type="compositionally biased region" description="Low complexity" evidence="2">
    <location>
        <begin position="12"/>
        <end position="34"/>
    </location>
</feature>
<feature type="region of interest" description="Disordered" evidence="2">
    <location>
        <begin position="240"/>
        <end position="384"/>
    </location>
</feature>
<dbReference type="AlphaFoldDB" id="A0A8H5SY01"/>
<dbReference type="SUPFAM" id="SSF57667">
    <property type="entry name" value="beta-beta-alpha zinc fingers"/>
    <property type="match status" value="1"/>
</dbReference>
<feature type="compositionally biased region" description="Polar residues" evidence="2">
    <location>
        <begin position="1"/>
        <end position="10"/>
    </location>
</feature>
<name>A0A8H5SY01_FUSCI</name>
<evidence type="ECO:0000313" key="5">
    <source>
        <dbReference type="Proteomes" id="UP000572754"/>
    </source>
</evidence>
<feature type="compositionally biased region" description="Polar residues" evidence="2">
    <location>
        <begin position="331"/>
        <end position="349"/>
    </location>
</feature>
<feature type="region of interest" description="Disordered" evidence="2">
    <location>
        <begin position="593"/>
        <end position="633"/>
    </location>
</feature>
<feature type="compositionally biased region" description="Basic and acidic residues" evidence="2">
    <location>
        <begin position="624"/>
        <end position="633"/>
    </location>
</feature>
<reference evidence="5" key="1">
    <citation type="journal article" date="2020" name="BMC Genomics">
        <title>Correction to: Identification and distribution of gene clusters required for synthesis of sphingolipid metabolism inhibitors in diverse species of the filamentous fungus Fusarium.</title>
        <authorList>
            <person name="Kim H.S."/>
            <person name="Lohmar J.M."/>
            <person name="Busman M."/>
            <person name="Brown D.W."/>
            <person name="Naumann T.A."/>
            <person name="Divon H.H."/>
            <person name="Lysoe E."/>
            <person name="Uhlig S."/>
            <person name="Proctor R.H."/>
        </authorList>
    </citation>
    <scope>NUCLEOTIDE SEQUENCE [LARGE SCALE GENOMIC DNA]</scope>
    <source>
        <strain evidence="5">NRRL 25331</strain>
    </source>
</reference>
<keyword evidence="1" id="KW-0862">Zinc</keyword>
<dbReference type="PANTHER" id="PTHR35391">
    <property type="entry name" value="C2H2-TYPE DOMAIN-CONTAINING PROTEIN-RELATED"/>
    <property type="match status" value="1"/>
</dbReference>
<feature type="domain" description="C2H2-type" evidence="3">
    <location>
        <begin position="427"/>
        <end position="454"/>
    </location>
</feature>
<dbReference type="PROSITE" id="PS50157">
    <property type="entry name" value="ZINC_FINGER_C2H2_2"/>
    <property type="match status" value="2"/>
</dbReference>
<feature type="region of interest" description="Disordered" evidence="2">
    <location>
        <begin position="1"/>
        <end position="66"/>
    </location>
</feature>